<reference evidence="6 7" key="1">
    <citation type="submission" date="2023-05" db="EMBL/GenBank/DDBJ databases">
        <title>Lithophilousrod everest ZFBP1038 complete genpme.</title>
        <authorList>
            <person name="Tian M."/>
        </authorList>
    </citation>
    <scope>NUCLEOTIDE SEQUENCE [LARGE SCALE GENOMIC DNA]</scope>
    <source>
        <strain evidence="6 7">ZFBP1038</strain>
    </source>
</reference>
<accession>A0ABY8QPZ7</accession>
<dbReference type="PROSITE" id="PS51257">
    <property type="entry name" value="PROKAR_LIPOPROTEIN"/>
    <property type="match status" value="1"/>
</dbReference>
<feature type="domain" description="Peptidase S33 tripeptidyl aminopeptidase-like C-terminal" evidence="5">
    <location>
        <begin position="421"/>
        <end position="522"/>
    </location>
</feature>
<feature type="region of interest" description="Disordered" evidence="4">
    <location>
        <begin position="34"/>
        <end position="58"/>
    </location>
</feature>
<dbReference type="EMBL" id="CP090958">
    <property type="protein sequence ID" value="WGW11047.1"/>
    <property type="molecule type" value="Genomic_DNA"/>
</dbReference>
<protein>
    <submittedName>
        <fullName evidence="6">Alpha/beta hydrolase</fullName>
    </submittedName>
</protein>
<dbReference type="PANTHER" id="PTHR43248:SF29">
    <property type="entry name" value="TRIPEPTIDYL AMINOPEPTIDASE"/>
    <property type="match status" value="1"/>
</dbReference>
<dbReference type="PANTHER" id="PTHR43248">
    <property type="entry name" value="2-SUCCINYL-6-HYDROXY-2,4-CYCLOHEXADIENE-1-CARBOXYLATE SYNTHASE"/>
    <property type="match status" value="1"/>
</dbReference>
<dbReference type="Gene3D" id="3.40.50.1820">
    <property type="entry name" value="alpha/beta hydrolase"/>
    <property type="match status" value="1"/>
</dbReference>
<organism evidence="6 7">
    <name type="scientific">Saxibacter everestensis</name>
    <dbReference type="NCBI Taxonomy" id="2909229"/>
    <lineage>
        <taxon>Bacteria</taxon>
        <taxon>Bacillati</taxon>
        <taxon>Actinomycetota</taxon>
        <taxon>Actinomycetes</taxon>
        <taxon>Micrococcales</taxon>
        <taxon>Brevibacteriaceae</taxon>
        <taxon>Saxibacter</taxon>
    </lineage>
</organism>
<evidence type="ECO:0000256" key="2">
    <source>
        <dbReference type="ARBA" id="ARBA00022729"/>
    </source>
</evidence>
<dbReference type="SUPFAM" id="SSF53474">
    <property type="entry name" value="alpha/beta-Hydrolases"/>
    <property type="match status" value="1"/>
</dbReference>
<dbReference type="InterPro" id="IPR013595">
    <property type="entry name" value="Pept_S33_TAP-like_C"/>
</dbReference>
<dbReference type="RefSeq" id="WP_349637829.1">
    <property type="nucleotide sequence ID" value="NZ_CP090958.1"/>
</dbReference>
<proteinExistence type="inferred from homology"/>
<comment type="similarity">
    <text evidence="1">Belongs to the peptidase S33 family.</text>
</comment>
<dbReference type="Pfam" id="PF08386">
    <property type="entry name" value="Abhydrolase_4"/>
    <property type="match status" value="1"/>
</dbReference>
<gene>
    <name evidence="6" type="ORF">LWF01_13170</name>
</gene>
<evidence type="ECO:0000256" key="1">
    <source>
        <dbReference type="ARBA" id="ARBA00010088"/>
    </source>
</evidence>
<keyword evidence="2" id="KW-0732">Signal</keyword>
<sequence>MRITNRGSTEARWRPLVAVVLATVLMLTACNPSGDRSTGTAPLDGAGAQGPDATSAAIPPGAEEIYAQDVSWAPCDDGFECAKVAVPLDWSDPAGKSIELAVIRTVPESVSKGTIWLNPGGPGGSGIEMVRDSLSYVATEDLLANYSIAGFDPRGVGASSAVDCLSDADRDKMRESTANPETDEGLEQMRAQYKKFAEACEANTGELLGHVDTQSAARDLDVLREVSGDTRLNYLGFSYGTFLGSTYATLFPEKVGRLVLDGALDPSLSNAELALGQAKGFEGALRAYIEDCQSREGCPLGGDVDDGVKKVQSLFDTVESAPMTASDGRKVGLPLLLSGFILPLYNDQNWPLLGEALAQAFDGSPDEFLRLADLGADREPDGTYSGNGDEAFNAINCLDYPTNSETDTMRAEAEELKDAAPTFGVALGYGGAVCESWPYQPVRTPEPANAPGAEPILVVGTTGDPATPYEWSEALTEQLESSTLLTYEGEGHTAYGRAGACINSKVDAYFIEGKLPAAGTRC</sequence>
<evidence type="ECO:0000313" key="6">
    <source>
        <dbReference type="EMBL" id="WGW11047.1"/>
    </source>
</evidence>
<evidence type="ECO:0000313" key="7">
    <source>
        <dbReference type="Proteomes" id="UP001209083"/>
    </source>
</evidence>
<evidence type="ECO:0000259" key="5">
    <source>
        <dbReference type="Pfam" id="PF08386"/>
    </source>
</evidence>
<evidence type="ECO:0000256" key="3">
    <source>
        <dbReference type="ARBA" id="ARBA00022801"/>
    </source>
</evidence>
<dbReference type="InterPro" id="IPR051601">
    <property type="entry name" value="Serine_prot/Carboxylest_S33"/>
</dbReference>
<dbReference type="InterPro" id="IPR029058">
    <property type="entry name" value="AB_hydrolase_fold"/>
</dbReference>
<keyword evidence="7" id="KW-1185">Reference proteome</keyword>
<dbReference type="Proteomes" id="UP001209083">
    <property type="component" value="Chromosome"/>
</dbReference>
<dbReference type="GO" id="GO:0016787">
    <property type="term" value="F:hydrolase activity"/>
    <property type="evidence" value="ECO:0007669"/>
    <property type="project" value="UniProtKB-KW"/>
</dbReference>
<keyword evidence="3 6" id="KW-0378">Hydrolase</keyword>
<name>A0ABY8QPZ7_9MICO</name>
<evidence type="ECO:0000256" key="4">
    <source>
        <dbReference type="SAM" id="MobiDB-lite"/>
    </source>
</evidence>